<dbReference type="Proteomes" id="UP000325113">
    <property type="component" value="Unassembled WGS sequence"/>
</dbReference>
<reference evidence="4 5" key="1">
    <citation type="submission" date="2019-07" db="EMBL/GenBank/DDBJ databases">
        <title>Genomes of Cafeteria roenbergensis.</title>
        <authorList>
            <person name="Fischer M.G."/>
            <person name="Hackl T."/>
            <person name="Roman M."/>
        </authorList>
    </citation>
    <scope>NUCLEOTIDE SEQUENCE [LARGE SCALE GENOMIC DNA]</scope>
    <source>
        <strain evidence="1 4">BVI</strain>
        <strain evidence="2 6">Cflag</strain>
        <strain evidence="3 5">RCC970-E3</strain>
    </source>
</reference>
<dbReference type="EMBL" id="VLTM01000052">
    <property type="protein sequence ID" value="KAA0159510.1"/>
    <property type="molecule type" value="Genomic_DNA"/>
</dbReference>
<dbReference type="Proteomes" id="UP000323011">
    <property type="component" value="Unassembled WGS sequence"/>
</dbReference>
<sequence>MAASESDCCCGGTADDTRPEVLVPCGKGLWLLKGWFHLGEGQSSGLTYSGLRARLLGLLDAKPWVLDAAADGQESTKEELAEEAEAVERLRAGEPAPFVLDTTMAIVLASTGVTDGDGAPCLVLISPAPATAAAQSAIREIALASGLEPDRAVGCVVAPNLQHWLFAEQWTALFPAATVMGAPSAMGESLQDKMPDQEVLPLVDASAAVGCEKRFFHSICDELEGCLLEGAPQAMNEIVHFHGPTRTLIAADAAYTGYAAGAPAEQQPSWFGRLWFKLTKPAGSFRRPELPVYRTHRVVQTGSAAAVRESVDRMCRRWAPAERLAGAHASVPFVPDDGGDAMPAFKAMWELGLDAAEKAVGAPSG</sequence>
<dbReference type="EMBL" id="VLTL01000120">
    <property type="protein sequence ID" value="KAA0159808.1"/>
    <property type="molecule type" value="Genomic_DNA"/>
</dbReference>
<evidence type="ECO:0000313" key="1">
    <source>
        <dbReference type="EMBL" id="KAA0154386.1"/>
    </source>
</evidence>
<gene>
    <name evidence="3" type="ORF">FNF28_05662</name>
    <name evidence="1" type="ORF">FNF29_02606</name>
    <name evidence="2" type="ORF">FNF31_04749</name>
</gene>
<dbReference type="Proteomes" id="UP000324907">
    <property type="component" value="Unassembled WGS sequence"/>
</dbReference>
<evidence type="ECO:0000313" key="4">
    <source>
        <dbReference type="Proteomes" id="UP000323011"/>
    </source>
</evidence>
<protein>
    <submittedName>
        <fullName evidence="1">Uncharacterized protein</fullName>
    </submittedName>
</protein>
<proteinExistence type="predicted"/>
<name>A0A5A8CMR1_CAFRO</name>
<evidence type="ECO:0000313" key="5">
    <source>
        <dbReference type="Proteomes" id="UP000324907"/>
    </source>
</evidence>
<comment type="caution">
    <text evidence="1">The sequence shown here is derived from an EMBL/GenBank/DDBJ whole genome shotgun (WGS) entry which is preliminary data.</text>
</comment>
<evidence type="ECO:0000313" key="3">
    <source>
        <dbReference type="EMBL" id="KAA0159808.1"/>
    </source>
</evidence>
<keyword evidence="4" id="KW-1185">Reference proteome</keyword>
<dbReference type="AlphaFoldDB" id="A0A5A8CMR1"/>
<dbReference type="EMBL" id="VLTN01000012">
    <property type="protein sequence ID" value="KAA0154386.1"/>
    <property type="molecule type" value="Genomic_DNA"/>
</dbReference>
<dbReference type="OMA" id="FGRLWFK"/>
<organism evidence="1 4">
    <name type="scientific">Cafeteria roenbergensis</name>
    <name type="common">Marine flagellate</name>
    <dbReference type="NCBI Taxonomy" id="33653"/>
    <lineage>
        <taxon>Eukaryota</taxon>
        <taxon>Sar</taxon>
        <taxon>Stramenopiles</taxon>
        <taxon>Bigyra</taxon>
        <taxon>Opalozoa</taxon>
        <taxon>Bicosoecida</taxon>
        <taxon>Cafeteriaceae</taxon>
        <taxon>Cafeteria</taxon>
    </lineage>
</organism>
<evidence type="ECO:0000313" key="6">
    <source>
        <dbReference type="Proteomes" id="UP000325113"/>
    </source>
</evidence>
<evidence type="ECO:0000313" key="2">
    <source>
        <dbReference type="EMBL" id="KAA0159510.1"/>
    </source>
</evidence>
<accession>A0A5A8CMR1</accession>